<dbReference type="Proteomes" id="UP000006695">
    <property type="component" value="Chromosome"/>
</dbReference>
<feature type="transmembrane region" description="Helical" evidence="2">
    <location>
        <begin position="35"/>
        <end position="53"/>
    </location>
</feature>
<dbReference type="Pfam" id="PF01841">
    <property type="entry name" value="Transglut_core"/>
    <property type="match status" value="1"/>
</dbReference>
<dbReference type="InterPro" id="IPR021878">
    <property type="entry name" value="TgpA_N"/>
</dbReference>
<gene>
    <name evidence="4" type="ordered locus">Gura_0189</name>
</gene>
<feature type="transmembrane region" description="Helical" evidence="2">
    <location>
        <begin position="74"/>
        <end position="101"/>
    </location>
</feature>
<dbReference type="InterPro" id="IPR002931">
    <property type="entry name" value="Transglutaminase-like"/>
</dbReference>
<dbReference type="HOGENOM" id="CLU_369128_0_0_7"/>
<feature type="region of interest" description="Disordered" evidence="1">
    <location>
        <begin position="227"/>
        <end position="264"/>
    </location>
</feature>
<evidence type="ECO:0000256" key="2">
    <source>
        <dbReference type="SAM" id="Phobius"/>
    </source>
</evidence>
<dbReference type="Pfam" id="PF11992">
    <property type="entry name" value="TgpA_N"/>
    <property type="match status" value="1"/>
</dbReference>
<dbReference type="InterPro" id="IPR038765">
    <property type="entry name" value="Papain-like_cys_pep_sf"/>
</dbReference>
<feature type="domain" description="Transglutaminase-like" evidence="3">
    <location>
        <begin position="481"/>
        <end position="552"/>
    </location>
</feature>
<dbReference type="Gene3D" id="3.10.620.30">
    <property type="match status" value="1"/>
</dbReference>
<organism evidence="4 5">
    <name type="scientific">Geotalea uraniireducens (strain Rf4)</name>
    <name type="common">Geobacter uraniireducens</name>
    <dbReference type="NCBI Taxonomy" id="351605"/>
    <lineage>
        <taxon>Bacteria</taxon>
        <taxon>Pseudomonadati</taxon>
        <taxon>Thermodesulfobacteriota</taxon>
        <taxon>Desulfuromonadia</taxon>
        <taxon>Geobacterales</taxon>
        <taxon>Geobacteraceae</taxon>
        <taxon>Geotalea</taxon>
    </lineage>
</organism>
<dbReference type="InterPro" id="IPR025403">
    <property type="entry name" value="TgpA-like_C"/>
</dbReference>
<keyword evidence="2" id="KW-0812">Transmembrane</keyword>
<evidence type="ECO:0000256" key="1">
    <source>
        <dbReference type="SAM" id="MobiDB-lite"/>
    </source>
</evidence>
<evidence type="ECO:0000259" key="3">
    <source>
        <dbReference type="SMART" id="SM00460"/>
    </source>
</evidence>
<dbReference type="Pfam" id="PF13559">
    <property type="entry name" value="DUF4129"/>
    <property type="match status" value="1"/>
</dbReference>
<dbReference type="SMART" id="SM00460">
    <property type="entry name" value="TGc"/>
    <property type="match status" value="1"/>
</dbReference>
<dbReference type="AlphaFoldDB" id="A5GDE4"/>
<feature type="transmembrane region" description="Helical" evidence="2">
    <location>
        <begin position="113"/>
        <end position="128"/>
    </location>
</feature>
<keyword evidence="5" id="KW-1185">Reference proteome</keyword>
<dbReference type="STRING" id="351605.Gura_0189"/>
<evidence type="ECO:0000313" key="5">
    <source>
        <dbReference type="Proteomes" id="UP000006695"/>
    </source>
</evidence>
<proteinExistence type="predicted"/>
<feature type="transmembrane region" description="Helical" evidence="2">
    <location>
        <begin position="181"/>
        <end position="199"/>
    </location>
</feature>
<dbReference type="KEGG" id="gur:Gura_0189"/>
<keyword evidence="2" id="KW-1133">Transmembrane helix</keyword>
<dbReference type="PANTHER" id="PTHR42736:SF1">
    <property type="entry name" value="PROTEIN-GLUTAMINE GAMMA-GLUTAMYLTRANSFERASE"/>
    <property type="match status" value="1"/>
</dbReference>
<reference evidence="4 5" key="1">
    <citation type="submission" date="2007-05" db="EMBL/GenBank/DDBJ databases">
        <title>Complete sequence of Geobacter uraniireducens Rf4.</title>
        <authorList>
            <consortium name="US DOE Joint Genome Institute"/>
            <person name="Copeland A."/>
            <person name="Lucas S."/>
            <person name="Lapidus A."/>
            <person name="Barry K."/>
            <person name="Detter J.C."/>
            <person name="Glavina del Rio T."/>
            <person name="Hammon N."/>
            <person name="Israni S."/>
            <person name="Dalin E."/>
            <person name="Tice H."/>
            <person name="Pitluck S."/>
            <person name="Chertkov O."/>
            <person name="Brettin T."/>
            <person name="Bruce D."/>
            <person name="Han C."/>
            <person name="Schmutz J."/>
            <person name="Larimer F."/>
            <person name="Land M."/>
            <person name="Hauser L."/>
            <person name="Kyrpides N."/>
            <person name="Mikhailova N."/>
            <person name="Shelobolina E."/>
            <person name="Aklujkar M."/>
            <person name="Lovley D."/>
            <person name="Richardson P."/>
        </authorList>
    </citation>
    <scope>NUCLEOTIDE SEQUENCE [LARGE SCALE GENOMIC DNA]</scope>
    <source>
        <strain evidence="4 5">Rf4</strain>
    </source>
</reference>
<keyword evidence="2" id="KW-0472">Membrane</keyword>
<dbReference type="OrthoDB" id="9804872at2"/>
<sequence>MTERIQYPPVYLGIYFLLMTAVTAAMCAVAPPLQAIAYTLFWGGVYGAGLYFCRRFGEDNEERFQQLANGGAGLALVLFFGGFAFSGVETGLILLLLTLQAGRNLVLATRRDLNFACLISLVLLLYAAGKAMEGYFIAFIVLYALAGMFTFMTDHIDARLTHAHGGDRDLLSRRMNLPVKGIGLALLTLALAFGIYLLVPRPPSPRVQAFPASSNWNYDNRHWEEEAKMPRQDGQGQNDDGNGESDMSRRQLVEASQGQVNSSEYGGFQNRFDVAEVGECALRPDTVVLYLQADNPLYARGKVFDTFDGRRWEDSGAGAEKHYNRDGRFTFGAKPQPGDTLQVFTVRQDLPPFIFAAYQPILVSFPGNVIETDGALALRAPARLRKGTIYSVASHLEEVDKHPCSGASMAGDDGWTPDGRYLALYPDISERLRALASDMAKGATDDLGRAKAVEAYLRDNFAYTRDTMGVKWSGNPVEQFLFDLKAGHCELFASSMVVILRTLHIPARLVTGFYVNRYNPVTGYYEVRESDGHAWVEAYLEPHGWVTFEPTSSFELPKRSQRLFVATGLVRYLGDRAENLIRKHRHSWWTQLLQKIWTVLLKLWLALMATLAMMKLACLSLWFWFLRVGWMLILLLLAAAGGGWYLWRYFEPAWRLARLRRARDGDPQRFLRLCYREMERHFAARGVARAPHVTPLEYELLLAKRFKFLSDQVAAITRLFQQAAYGSALVAAADAEEAFRAFEEIQRWKSPTHRDGKFYAEND</sequence>
<dbReference type="InterPro" id="IPR052901">
    <property type="entry name" value="Bact_TGase-like"/>
</dbReference>
<name>A5GDE4_GEOUR</name>
<feature type="transmembrane region" description="Helical" evidence="2">
    <location>
        <begin position="630"/>
        <end position="650"/>
    </location>
</feature>
<dbReference type="SUPFAM" id="SSF54001">
    <property type="entry name" value="Cysteine proteinases"/>
    <property type="match status" value="1"/>
</dbReference>
<dbReference type="PANTHER" id="PTHR42736">
    <property type="entry name" value="PROTEIN-GLUTAMINE GAMMA-GLUTAMYLTRANSFERASE"/>
    <property type="match status" value="1"/>
</dbReference>
<dbReference type="RefSeq" id="WP_011937134.1">
    <property type="nucleotide sequence ID" value="NC_009483.1"/>
</dbReference>
<feature type="compositionally biased region" description="Polar residues" evidence="1">
    <location>
        <begin position="254"/>
        <end position="264"/>
    </location>
</feature>
<feature type="transmembrane region" description="Helical" evidence="2">
    <location>
        <begin position="603"/>
        <end position="624"/>
    </location>
</feature>
<dbReference type="EMBL" id="CP000698">
    <property type="protein sequence ID" value="ABQ24405.1"/>
    <property type="molecule type" value="Genomic_DNA"/>
</dbReference>
<feature type="transmembrane region" description="Helical" evidence="2">
    <location>
        <begin position="12"/>
        <end position="29"/>
    </location>
</feature>
<feature type="transmembrane region" description="Helical" evidence="2">
    <location>
        <begin position="135"/>
        <end position="152"/>
    </location>
</feature>
<accession>A5GDE4</accession>
<evidence type="ECO:0000313" key="4">
    <source>
        <dbReference type="EMBL" id="ABQ24405.1"/>
    </source>
</evidence>
<protein>
    <submittedName>
        <fullName evidence="4">Transglutaminase domain protein</fullName>
    </submittedName>
</protein>